<dbReference type="OrthoDB" id="331765at2759"/>
<dbReference type="OMA" id="CPEVLIP"/>
<gene>
    <name evidence="2" type="primary">Dgri\GH20996</name>
    <name evidence="2" type="ORF">Dgri_GH20996</name>
</gene>
<dbReference type="PANTHER" id="PTHR39944:SF1">
    <property type="entry name" value="CALDESMON-RELATED PROTEIN-RELATED"/>
    <property type="match status" value="1"/>
</dbReference>
<evidence type="ECO:0000313" key="3">
    <source>
        <dbReference type="Proteomes" id="UP000001070"/>
    </source>
</evidence>
<sequence length="698" mass="81570">MELNKTCVALPGHTKFIDNRTVFPVVVSAKRFDAIMGRSRMDKKHADLAAAEEERRYMQYLKEGSDWVCSHFTNVGAQTMDEAKKAKLDQELKEAAILEQQVRLEDAKLRKERIIRANRILEDLKAGQRALHHAAVESEVIHQRRYNEAVNREILEDALRQQRLDEKQCSEALIPFCSVTEEQEKAKEQEKSRAFRTYLLTDIEERRKRRLAEKEQEECDIIVDRAQYKCLHDVEKKAAEELAKKKREFCCRAYHDALKEKADIKKYESMCDQIDDRVICVDTTRRRNLDARYSKTLKAMIANKIKAREDRAIQLCRMQQANKRNDQELQDNVQERYETEVQMDEGRRQCQLEDLSKQRRAYELEERKQNEESKQRMAQIRRYNIAERFKNQQTNKLFYNTQRQQHNKATADLRNILNGQREEFLKQRQDELMRMTACQEDPNLKEDVMFFQDAVKMMTEARKVGRPVFPMATAVEFYRRKNQIDMVPEGRSVGRSRLRDYCWPGYFSKADLAYRKYEHREKCRQEQEKDRHSIFANCIKITKMAAEEQPYKECDMEIPMKCFQHRGLPAIESVDSFDCGCNKCFEDAPLLGPIAMDVKKISENNLQANIISNPEFKVNGTSQETVKPSTINNTSRDLGSRTQSKISKTISGAIGQITSKVLSNSKIRNQNSDSLKTEVGVGGRISSSKLSQQSQIRR</sequence>
<feature type="compositionally biased region" description="Low complexity" evidence="1">
    <location>
        <begin position="686"/>
        <end position="698"/>
    </location>
</feature>
<protein>
    <submittedName>
        <fullName evidence="2">GH20996</fullName>
    </submittedName>
</protein>
<dbReference type="KEGG" id="dgr:6559783"/>
<dbReference type="InParanoid" id="B4J4V8"/>
<feature type="region of interest" description="Disordered" evidence="1">
    <location>
        <begin position="673"/>
        <end position="698"/>
    </location>
</feature>
<evidence type="ECO:0000256" key="1">
    <source>
        <dbReference type="SAM" id="MobiDB-lite"/>
    </source>
</evidence>
<dbReference type="EMBL" id="CH916367">
    <property type="protein sequence ID" value="EDW00654.1"/>
    <property type="molecule type" value="Genomic_DNA"/>
</dbReference>
<dbReference type="AlphaFoldDB" id="B4J4V8"/>
<feature type="region of interest" description="Disordered" evidence="1">
    <location>
        <begin position="620"/>
        <end position="644"/>
    </location>
</feature>
<dbReference type="Proteomes" id="UP000001070">
    <property type="component" value="Unassembled WGS sequence"/>
</dbReference>
<accession>B4J4V8</accession>
<organism evidence="3">
    <name type="scientific">Drosophila grimshawi</name>
    <name type="common">Hawaiian fruit fly</name>
    <name type="synonym">Idiomyia grimshawi</name>
    <dbReference type="NCBI Taxonomy" id="7222"/>
    <lineage>
        <taxon>Eukaryota</taxon>
        <taxon>Metazoa</taxon>
        <taxon>Ecdysozoa</taxon>
        <taxon>Arthropoda</taxon>
        <taxon>Hexapoda</taxon>
        <taxon>Insecta</taxon>
        <taxon>Pterygota</taxon>
        <taxon>Neoptera</taxon>
        <taxon>Endopterygota</taxon>
        <taxon>Diptera</taxon>
        <taxon>Brachycera</taxon>
        <taxon>Muscomorpha</taxon>
        <taxon>Ephydroidea</taxon>
        <taxon>Drosophilidae</taxon>
        <taxon>Drosophila</taxon>
        <taxon>Hawaiian Drosophila</taxon>
    </lineage>
</organism>
<proteinExistence type="predicted"/>
<name>B4J4V8_DROGR</name>
<reference evidence="2 3" key="1">
    <citation type="journal article" date="2007" name="Nature">
        <title>Evolution of genes and genomes on the Drosophila phylogeny.</title>
        <authorList>
            <consortium name="Drosophila 12 Genomes Consortium"/>
            <person name="Clark A.G."/>
            <person name="Eisen M.B."/>
            <person name="Smith D.R."/>
            <person name="Bergman C.M."/>
            <person name="Oliver B."/>
            <person name="Markow T.A."/>
            <person name="Kaufman T.C."/>
            <person name="Kellis M."/>
            <person name="Gelbart W."/>
            <person name="Iyer V.N."/>
            <person name="Pollard D.A."/>
            <person name="Sackton T.B."/>
            <person name="Larracuente A.M."/>
            <person name="Singh N.D."/>
            <person name="Abad J.P."/>
            <person name="Abt D.N."/>
            <person name="Adryan B."/>
            <person name="Aguade M."/>
            <person name="Akashi H."/>
            <person name="Anderson W.W."/>
            <person name="Aquadro C.F."/>
            <person name="Ardell D.H."/>
            <person name="Arguello R."/>
            <person name="Artieri C.G."/>
            <person name="Barbash D.A."/>
            <person name="Barker D."/>
            <person name="Barsanti P."/>
            <person name="Batterham P."/>
            <person name="Batzoglou S."/>
            <person name="Begun D."/>
            <person name="Bhutkar A."/>
            <person name="Blanco E."/>
            <person name="Bosak S.A."/>
            <person name="Bradley R.K."/>
            <person name="Brand A.D."/>
            <person name="Brent M.R."/>
            <person name="Brooks A.N."/>
            <person name="Brown R.H."/>
            <person name="Butlin R.K."/>
            <person name="Caggese C."/>
            <person name="Calvi B.R."/>
            <person name="Bernardo de Carvalho A."/>
            <person name="Caspi A."/>
            <person name="Castrezana S."/>
            <person name="Celniker S.E."/>
            <person name="Chang J.L."/>
            <person name="Chapple C."/>
            <person name="Chatterji S."/>
            <person name="Chinwalla A."/>
            <person name="Civetta A."/>
            <person name="Clifton S.W."/>
            <person name="Comeron J.M."/>
            <person name="Costello J.C."/>
            <person name="Coyne J.A."/>
            <person name="Daub J."/>
            <person name="David R.G."/>
            <person name="Delcher A.L."/>
            <person name="Delehaunty K."/>
            <person name="Do C.B."/>
            <person name="Ebling H."/>
            <person name="Edwards K."/>
            <person name="Eickbush T."/>
            <person name="Evans J.D."/>
            <person name="Filipski A."/>
            <person name="Findeiss S."/>
            <person name="Freyhult E."/>
            <person name="Fulton L."/>
            <person name="Fulton R."/>
            <person name="Garcia A.C."/>
            <person name="Gardiner A."/>
            <person name="Garfield D.A."/>
            <person name="Garvin B.E."/>
            <person name="Gibson G."/>
            <person name="Gilbert D."/>
            <person name="Gnerre S."/>
            <person name="Godfrey J."/>
            <person name="Good R."/>
            <person name="Gotea V."/>
            <person name="Gravely B."/>
            <person name="Greenberg A.J."/>
            <person name="Griffiths-Jones S."/>
            <person name="Gross S."/>
            <person name="Guigo R."/>
            <person name="Gustafson E.A."/>
            <person name="Haerty W."/>
            <person name="Hahn M.W."/>
            <person name="Halligan D.L."/>
            <person name="Halpern A.L."/>
            <person name="Halter G.M."/>
            <person name="Han M.V."/>
            <person name="Heger A."/>
            <person name="Hillier L."/>
            <person name="Hinrichs A.S."/>
            <person name="Holmes I."/>
            <person name="Hoskins R.A."/>
            <person name="Hubisz M.J."/>
            <person name="Hultmark D."/>
            <person name="Huntley M.A."/>
            <person name="Jaffe D.B."/>
            <person name="Jagadeeshan S."/>
            <person name="Jeck W.R."/>
            <person name="Johnson J."/>
            <person name="Jones C.D."/>
            <person name="Jordan W.C."/>
            <person name="Karpen G.H."/>
            <person name="Kataoka E."/>
            <person name="Keightley P.D."/>
            <person name="Kheradpour P."/>
            <person name="Kirkness E.F."/>
            <person name="Koerich L.B."/>
            <person name="Kristiansen K."/>
            <person name="Kudrna D."/>
            <person name="Kulathinal R.J."/>
            <person name="Kumar S."/>
            <person name="Kwok R."/>
            <person name="Lander E."/>
            <person name="Langley C.H."/>
            <person name="Lapoint R."/>
            <person name="Lazzaro B.P."/>
            <person name="Lee S.J."/>
            <person name="Levesque L."/>
            <person name="Li R."/>
            <person name="Lin C.F."/>
            <person name="Lin M.F."/>
            <person name="Lindblad-Toh K."/>
            <person name="Llopart A."/>
            <person name="Long M."/>
            <person name="Low L."/>
            <person name="Lozovsky E."/>
            <person name="Lu J."/>
            <person name="Luo M."/>
            <person name="Machado C.A."/>
            <person name="Makalowski W."/>
            <person name="Marzo M."/>
            <person name="Matsuda M."/>
            <person name="Matzkin L."/>
            <person name="McAllister B."/>
            <person name="McBride C.S."/>
            <person name="McKernan B."/>
            <person name="McKernan K."/>
            <person name="Mendez-Lago M."/>
            <person name="Minx P."/>
            <person name="Mollenhauer M.U."/>
            <person name="Montooth K."/>
            <person name="Mount S.M."/>
            <person name="Mu X."/>
            <person name="Myers E."/>
            <person name="Negre B."/>
            <person name="Newfeld S."/>
            <person name="Nielsen R."/>
            <person name="Noor M.A."/>
            <person name="O'Grady P."/>
            <person name="Pachter L."/>
            <person name="Papaceit M."/>
            <person name="Parisi M.J."/>
            <person name="Parisi M."/>
            <person name="Parts L."/>
            <person name="Pedersen J.S."/>
            <person name="Pesole G."/>
            <person name="Phillippy A.M."/>
            <person name="Ponting C.P."/>
            <person name="Pop M."/>
            <person name="Porcelli D."/>
            <person name="Powell J.R."/>
            <person name="Prohaska S."/>
            <person name="Pruitt K."/>
            <person name="Puig M."/>
            <person name="Quesneville H."/>
            <person name="Ram K.R."/>
            <person name="Rand D."/>
            <person name="Rasmussen M.D."/>
            <person name="Reed L.K."/>
            <person name="Reenan R."/>
            <person name="Reily A."/>
            <person name="Remington K.A."/>
            <person name="Rieger T.T."/>
            <person name="Ritchie M.G."/>
            <person name="Robin C."/>
            <person name="Rogers Y.H."/>
            <person name="Rohde C."/>
            <person name="Rozas J."/>
            <person name="Rubenfield M.J."/>
            <person name="Ruiz A."/>
            <person name="Russo S."/>
            <person name="Salzberg S.L."/>
            <person name="Sanchez-Gracia A."/>
            <person name="Saranga D.J."/>
            <person name="Sato H."/>
            <person name="Schaeffer S.W."/>
            <person name="Schatz M.C."/>
            <person name="Schlenke T."/>
            <person name="Schwartz R."/>
            <person name="Segarra C."/>
            <person name="Singh R.S."/>
            <person name="Sirot L."/>
            <person name="Sirota M."/>
            <person name="Sisneros N.B."/>
            <person name="Smith C.D."/>
            <person name="Smith T.F."/>
            <person name="Spieth J."/>
            <person name="Stage D.E."/>
            <person name="Stark A."/>
            <person name="Stephan W."/>
            <person name="Strausberg R.L."/>
            <person name="Strempel S."/>
            <person name="Sturgill D."/>
            <person name="Sutton G."/>
            <person name="Sutton G.G."/>
            <person name="Tao W."/>
            <person name="Teichmann S."/>
            <person name="Tobari Y.N."/>
            <person name="Tomimura Y."/>
            <person name="Tsolas J.M."/>
            <person name="Valente V.L."/>
            <person name="Venter E."/>
            <person name="Venter J.C."/>
            <person name="Vicario S."/>
            <person name="Vieira F.G."/>
            <person name="Vilella A.J."/>
            <person name="Villasante A."/>
            <person name="Walenz B."/>
            <person name="Wang J."/>
            <person name="Wasserman M."/>
            <person name="Watts T."/>
            <person name="Wilson D."/>
            <person name="Wilson R.K."/>
            <person name="Wing R.A."/>
            <person name="Wolfner M.F."/>
            <person name="Wong A."/>
            <person name="Wong G.K."/>
            <person name="Wu C.I."/>
            <person name="Wu G."/>
            <person name="Yamamoto D."/>
            <person name="Yang H.P."/>
            <person name="Yang S.P."/>
            <person name="Yorke J.A."/>
            <person name="Yoshida K."/>
            <person name="Zdobnov E."/>
            <person name="Zhang P."/>
            <person name="Zhang Y."/>
            <person name="Zimin A.V."/>
            <person name="Baldwin J."/>
            <person name="Abdouelleil A."/>
            <person name="Abdulkadir J."/>
            <person name="Abebe A."/>
            <person name="Abera B."/>
            <person name="Abreu J."/>
            <person name="Acer S.C."/>
            <person name="Aftuck L."/>
            <person name="Alexander A."/>
            <person name="An P."/>
            <person name="Anderson E."/>
            <person name="Anderson S."/>
            <person name="Arachi H."/>
            <person name="Azer M."/>
            <person name="Bachantsang P."/>
            <person name="Barry A."/>
            <person name="Bayul T."/>
            <person name="Berlin A."/>
            <person name="Bessette D."/>
            <person name="Bloom T."/>
            <person name="Blye J."/>
            <person name="Boguslavskiy L."/>
            <person name="Bonnet C."/>
            <person name="Boukhgalter B."/>
            <person name="Bourzgui I."/>
            <person name="Brown A."/>
            <person name="Cahill P."/>
            <person name="Channer S."/>
            <person name="Cheshatsang Y."/>
            <person name="Chuda L."/>
            <person name="Citroen M."/>
            <person name="Collymore A."/>
            <person name="Cooke P."/>
            <person name="Costello M."/>
            <person name="D'Aco K."/>
            <person name="Daza R."/>
            <person name="De Haan G."/>
            <person name="DeGray S."/>
            <person name="DeMaso C."/>
            <person name="Dhargay N."/>
            <person name="Dooley K."/>
            <person name="Dooley E."/>
            <person name="Doricent M."/>
            <person name="Dorje P."/>
            <person name="Dorjee K."/>
            <person name="Dupes A."/>
            <person name="Elong R."/>
            <person name="Falk J."/>
            <person name="Farina A."/>
            <person name="Faro S."/>
            <person name="Ferguson D."/>
            <person name="Fisher S."/>
            <person name="Foley C.D."/>
            <person name="Franke A."/>
            <person name="Friedrich D."/>
            <person name="Gadbois L."/>
            <person name="Gearin G."/>
            <person name="Gearin C.R."/>
            <person name="Giannoukos G."/>
            <person name="Goode T."/>
            <person name="Graham J."/>
            <person name="Grandbois E."/>
            <person name="Grewal S."/>
            <person name="Gyaltsen K."/>
            <person name="Hafez N."/>
            <person name="Hagos B."/>
            <person name="Hall J."/>
            <person name="Henson C."/>
            <person name="Hollinger A."/>
            <person name="Honan T."/>
            <person name="Huard M.D."/>
            <person name="Hughes L."/>
            <person name="Hurhula B."/>
            <person name="Husby M.E."/>
            <person name="Kamat A."/>
            <person name="Kanga B."/>
            <person name="Kashin S."/>
            <person name="Khazanovich D."/>
            <person name="Kisner P."/>
            <person name="Lance K."/>
            <person name="Lara M."/>
            <person name="Lee W."/>
            <person name="Lennon N."/>
            <person name="Letendre F."/>
            <person name="LeVine R."/>
            <person name="Lipovsky A."/>
            <person name="Liu X."/>
            <person name="Liu J."/>
            <person name="Liu S."/>
            <person name="Lokyitsang T."/>
            <person name="Lokyitsang Y."/>
            <person name="Lubonja R."/>
            <person name="Lui A."/>
            <person name="MacDonald P."/>
            <person name="Magnisalis V."/>
            <person name="Maru K."/>
            <person name="Matthews C."/>
            <person name="McCusker W."/>
            <person name="McDonough S."/>
            <person name="Mehta T."/>
            <person name="Meldrim J."/>
            <person name="Meneus L."/>
            <person name="Mihai O."/>
            <person name="Mihalev A."/>
            <person name="Mihova T."/>
            <person name="Mittelman R."/>
            <person name="Mlenga V."/>
            <person name="Montmayeur A."/>
            <person name="Mulrain L."/>
            <person name="Navidi A."/>
            <person name="Naylor J."/>
            <person name="Negash T."/>
            <person name="Nguyen T."/>
            <person name="Nguyen N."/>
            <person name="Nicol R."/>
            <person name="Norbu C."/>
            <person name="Norbu N."/>
            <person name="Novod N."/>
            <person name="O'Neill B."/>
            <person name="Osman S."/>
            <person name="Markiewicz E."/>
            <person name="Oyono O.L."/>
            <person name="Patti C."/>
            <person name="Phunkhang P."/>
            <person name="Pierre F."/>
            <person name="Priest M."/>
            <person name="Raghuraman S."/>
            <person name="Rege F."/>
            <person name="Reyes R."/>
            <person name="Rise C."/>
            <person name="Rogov P."/>
            <person name="Ross K."/>
            <person name="Ryan E."/>
            <person name="Settipalli S."/>
            <person name="Shea T."/>
            <person name="Sherpa N."/>
            <person name="Shi L."/>
            <person name="Shih D."/>
            <person name="Sparrow T."/>
            <person name="Spaulding J."/>
            <person name="Stalker J."/>
            <person name="Stange-Thomann N."/>
            <person name="Stavropoulos S."/>
            <person name="Stone C."/>
            <person name="Strader C."/>
            <person name="Tesfaye S."/>
            <person name="Thomson T."/>
            <person name="Thoulutsang Y."/>
            <person name="Thoulutsang D."/>
            <person name="Topham K."/>
            <person name="Topping I."/>
            <person name="Tsamla T."/>
            <person name="Vassiliev H."/>
            <person name="Vo A."/>
            <person name="Wangchuk T."/>
            <person name="Wangdi T."/>
            <person name="Weiand M."/>
            <person name="Wilkinson J."/>
            <person name="Wilson A."/>
            <person name="Yadav S."/>
            <person name="Young G."/>
            <person name="Yu Q."/>
            <person name="Zembek L."/>
            <person name="Zhong D."/>
            <person name="Zimmer A."/>
            <person name="Zwirko Z."/>
            <person name="Jaffe D.B."/>
            <person name="Alvarez P."/>
            <person name="Brockman W."/>
            <person name="Butler J."/>
            <person name="Chin C."/>
            <person name="Gnerre S."/>
            <person name="Grabherr M."/>
            <person name="Kleber M."/>
            <person name="Mauceli E."/>
            <person name="MacCallum I."/>
        </authorList>
    </citation>
    <scope>NUCLEOTIDE SEQUENCE [LARGE SCALE GENOMIC DNA]</scope>
    <source>
        <strain evidence="3">Tucson 15287-2541.00</strain>
    </source>
</reference>
<dbReference type="STRING" id="7222.B4J4V8"/>
<dbReference type="eggNOG" id="ENOG502T91K">
    <property type="taxonomic scope" value="Eukaryota"/>
</dbReference>
<dbReference type="PANTHER" id="PTHR39944">
    <property type="match status" value="1"/>
</dbReference>
<dbReference type="HOGENOM" id="CLU_021609_0_0_1"/>
<dbReference type="PhylomeDB" id="B4J4V8"/>
<keyword evidence="3" id="KW-1185">Reference proteome</keyword>
<evidence type="ECO:0000313" key="2">
    <source>
        <dbReference type="EMBL" id="EDW00654.1"/>
    </source>
</evidence>